<dbReference type="Gene3D" id="3.40.50.12780">
    <property type="entry name" value="N-terminal domain of ligase-like"/>
    <property type="match status" value="1"/>
</dbReference>
<reference evidence="1 2" key="1">
    <citation type="submission" date="2019-01" db="EMBL/GenBank/DDBJ databases">
        <title>Sequencing of cultivated peanut Arachis hypogaea provides insights into genome evolution and oil improvement.</title>
        <authorList>
            <person name="Chen X."/>
        </authorList>
    </citation>
    <scope>NUCLEOTIDE SEQUENCE [LARGE SCALE GENOMIC DNA]</scope>
    <source>
        <strain evidence="2">cv. Fuhuasheng</strain>
        <tissue evidence="1">Leaves</tissue>
    </source>
</reference>
<sequence length="386" mass="43878">MCIHFDVTGLTESCAGCFIAIGDLYTMTGTVGIPMTTIEARLESVPEMGYDALSSVPHGKICLRGVSLFSGYHKRQDLTHEVMVDGWFHTSDIGEWQPNRTMKIIDRKKNIFKLSHREYVAVESIENKCLQCPLITSVYGNSFESFLVAMVVPERKALEDWALEHNLTADYKSLCDNLKARKYLLDNLNITAQKHQQSDLPKKYYMAMSGIAKKNWKPELCSCSSQFPCPKPPLKLIASVPFLWEEKSGTPLPNFSLYSSSLDNIVSNDESSEAITGMELETFRFDIDESMEEKSLVEPEAETTLWATCSETESFLERDENFLFLNQPAEVKAEEDVDDGECTNGSKMMMRKVPTLGEQIMMSRRRSYRRKALHMNWDHNPPKNLG</sequence>
<keyword evidence="2" id="KW-1185">Reference proteome</keyword>
<dbReference type="Proteomes" id="UP000289738">
    <property type="component" value="Chromosome B10"/>
</dbReference>
<dbReference type="GO" id="GO:0004467">
    <property type="term" value="F:long-chain fatty acid-CoA ligase activity"/>
    <property type="evidence" value="ECO:0007669"/>
    <property type="project" value="TreeGrafter"/>
</dbReference>
<proteinExistence type="predicted"/>
<evidence type="ECO:0000313" key="1">
    <source>
        <dbReference type="EMBL" id="RYQ84324.1"/>
    </source>
</evidence>
<name>A0A444X3L6_ARAHY</name>
<dbReference type="GO" id="GO:0016020">
    <property type="term" value="C:membrane"/>
    <property type="evidence" value="ECO:0007669"/>
    <property type="project" value="TreeGrafter"/>
</dbReference>
<dbReference type="GO" id="GO:0010025">
    <property type="term" value="P:wax biosynthetic process"/>
    <property type="evidence" value="ECO:0007669"/>
    <property type="project" value="TreeGrafter"/>
</dbReference>
<organism evidence="1 2">
    <name type="scientific">Arachis hypogaea</name>
    <name type="common">Peanut</name>
    <dbReference type="NCBI Taxonomy" id="3818"/>
    <lineage>
        <taxon>Eukaryota</taxon>
        <taxon>Viridiplantae</taxon>
        <taxon>Streptophyta</taxon>
        <taxon>Embryophyta</taxon>
        <taxon>Tracheophyta</taxon>
        <taxon>Spermatophyta</taxon>
        <taxon>Magnoliopsida</taxon>
        <taxon>eudicotyledons</taxon>
        <taxon>Gunneridae</taxon>
        <taxon>Pentapetalae</taxon>
        <taxon>rosids</taxon>
        <taxon>fabids</taxon>
        <taxon>Fabales</taxon>
        <taxon>Fabaceae</taxon>
        <taxon>Papilionoideae</taxon>
        <taxon>50 kb inversion clade</taxon>
        <taxon>dalbergioids sensu lato</taxon>
        <taxon>Dalbergieae</taxon>
        <taxon>Pterocarpus clade</taxon>
        <taxon>Arachis</taxon>
    </lineage>
</organism>
<comment type="caution">
    <text evidence="1">The sequence shown here is derived from an EMBL/GenBank/DDBJ whole genome shotgun (WGS) entry which is preliminary data.</text>
</comment>
<dbReference type="SUPFAM" id="SSF56801">
    <property type="entry name" value="Acetyl-CoA synthetase-like"/>
    <property type="match status" value="1"/>
</dbReference>
<gene>
    <name evidence="1" type="ORF">Ahy_B10g103515</name>
</gene>
<dbReference type="STRING" id="3818.A0A444X3L6"/>
<dbReference type="GO" id="GO:0005783">
    <property type="term" value="C:endoplasmic reticulum"/>
    <property type="evidence" value="ECO:0007669"/>
    <property type="project" value="TreeGrafter"/>
</dbReference>
<dbReference type="GO" id="GO:0010143">
    <property type="term" value="P:cutin biosynthetic process"/>
    <property type="evidence" value="ECO:0007669"/>
    <property type="project" value="TreeGrafter"/>
</dbReference>
<protein>
    <submittedName>
        <fullName evidence="1">Uncharacterized protein</fullName>
    </submittedName>
</protein>
<dbReference type="PANTHER" id="PTHR43272">
    <property type="entry name" value="LONG-CHAIN-FATTY-ACID--COA LIGASE"/>
    <property type="match status" value="1"/>
</dbReference>
<dbReference type="EMBL" id="SDMP01000020">
    <property type="protein sequence ID" value="RYQ84324.1"/>
    <property type="molecule type" value="Genomic_DNA"/>
</dbReference>
<accession>A0A444X3L6</accession>
<dbReference type="AlphaFoldDB" id="A0A444X3L6"/>
<dbReference type="InterPro" id="IPR042099">
    <property type="entry name" value="ANL_N_sf"/>
</dbReference>
<dbReference type="PANTHER" id="PTHR43272:SF4">
    <property type="entry name" value="LONG CHAIN ACYL-COA SYNTHETASE 2"/>
    <property type="match status" value="1"/>
</dbReference>
<evidence type="ECO:0000313" key="2">
    <source>
        <dbReference type="Proteomes" id="UP000289738"/>
    </source>
</evidence>